<dbReference type="RefSeq" id="XP_007328287.1">
    <property type="nucleotide sequence ID" value="XM_007328225.1"/>
</dbReference>
<dbReference type="CDD" id="cd13170">
    <property type="entry name" value="RanBD_NUP50"/>
    <property type="match status" value="1"/>
</dbReference>
<evidence type="ECO:0000256" key="7">
    <source>
        <dbReference type="ARBA" id="ARBA00023242"/>
    </source>
</evidence>
<dbReference type="KEGG" id="abp:AGABI1DRAFT105626"/>
<feature type="compositionally biased region" description="Low complexity" evidence="8">
    <location>
        <begin position="70"/>
        <end position="95"/>
    </location>
</feature>
<reference evidence="11" key="1">
    <citation type="journal article" date="2012" name="Proc. Natl. Acad. Sci. U.S.A.">
        <title>Genome sequence of the button mushroom Agaricus bisporus reveals mechanisms governing adaptation to a humic-rich ecological niche.</title>
        <authorList>
            <person name="Morin E."/>
            <person name="Kohler A."/>
            <person name="Baker A.R."/>
            <person name="Foulongne-Oriol M."/>
            <person name="Lombard V."/>
            <person name="Nagy L.G."/>
            <person name="Ohm R.A."/>
            <person name="Patyshakuliyeva A."/>
            <person name="Brun A."/>
            <person name="Aerts A.L."/>
            <person name="Bailey A.M."/>
            <person name="Billette C."/>
            <person name="Coutinho P.M."/>
            <person name="Deakin G."/>
            <person name="Doddapaneni H."/>
            <person name="Floudas D."/>
            <person name="Grimwood J."/>
            <person name="Hilden K."/>
            <person name="Kuees U."/>
            <person name="LaButti K.M."/>
            <person name="Lapidus A."/>
            <person name="Lindquist E.A."/>
            <person name="Lucas S.M."/>
            <person name="Murat C."/>
            <person name="Riley R.W."/>
            <person name="Salamov A.A."/>
            <person name="Schmutz J."/>
            <person name="Subramanian V."/>
            <person name="Woesten H.A.B."/>
            <person name="Xu J."/>
            <person name="Eastwood D.C."/>
            <person name="Foster G.D."/>
            <person name="Sonnenberg A.S."/>
            <person name="Cullen D."/>
            <person name="de Vries R.P."/>
            <person name="Lundell T."/>
            <person name="Hibbett D.S."/>
            <person name="Henrissat B."/>
            <person name="Burton K.S."/>
            <person name="Kerrigan R.W."/>
            <person name="Challen M.P."/>
            <person name="Grigoriev I.V."/>
            <person name="Martin F."/>
        </authorList>
    </citation>
    <scope>NUCLEOTIDE SEQUENCE [LARGE SCALE GENOMIC DNA]</scope>
    <source>
        <strain evidence="11">JB137-S8 / ATCC MYA-4627 / FGSC 10392</strain>
    </source>
</reference>
<feature type="compositionally biased region" description="Low complexity" evidence="8">
    <location>
        <begin position="342"/>
        <end position="384"/>
    </location>
</feature>
<evidence type="ECO:0000256" key="1">
    <source>
        <dbReference type="ARBA" id="ARBA00004567"/>
    </source>
</evidence>
<dbReference type="InterPro" id="IPR000156">
    <property type="entry name" value="Ran_bind_dom"/>
</dbReference>
<dbReference type="GO" id="GO:0005643">
    <property type="term" value="C:nuclear pore"/>
    <property type="evidence" value="ECO:0007669"/>
    <property type="project" value="UniProtKB-SubCell"/>
</dbReference>
<feature type="compositionally biased region" description="Low complexity" evidence="8">
    <location>
        <begin position="198"/>
        <end position="216"/>
    </location>
</feature>
<evidence type="ECO:0000256" key="8">
    <source>
        <dbReference type="SAM" id="MobiDB-lite"/>
    </source>
</evidence>
<evidence type="ECO:0000256" key="2">
    <source>
        <dbReference type="ARBA" id="ARBA00022448"/>
    </source>
</evidence>
<feature type="compositionally biased region" description="Low complexity" evidence="8">
    <location>
        <begin position="419"/>
        <end position="454"/>
    </location>
</feature>
<dbReference type="eggNOG" id="KOG0866">
    <property type="taxonomic scope" value="Eukaryota"/>
</dbReference>
<dbReference type="PANTHER" id="PTHR38697:SF1">
    <property type="entry name" value="NUCLEAR PORE COMPLEX PROTEIN SIMILAR TO S. CEREVISIAE NUP2 (EUROFUNG)"/>
    <property type="match status" value="1"/>
</dbReference>
<dbReference type="Pfam" id="PF08911">
    <property type="entry name" value="NUP50"/>
    <property type="match status" value="1"/>
</dbReference>
<keyword evidence="5" id="KW-0811">Translocation</keyword>
<dbReference type="PANTHER" id="PTHR38697">
    <property type="entry name" value="NUCLEAR PORE COMPLEX PROTEIN SIMILAR TO S. CEREVISIAE NUP2 (EUROFUNG)"/>
    <property type="match status" value="1"/>
</dbReference>
<dbReference type="Proteomes" id="UP000008493">
    <property type="component" value="Unassembled WGS sequence"/>
</dbReference>
<feature type="compositionally biased region" description="Low complexity" evidence="8">
    <location>
        <begin position="401"/>
        <end position="410"/>
    </location>
</feature>
<name>K5XZ28_AGABU</name>
<evidence type="ECO:0000313" key="11">
    <source>
        <dbReference type="Proteomes" id="UP000008493"/>
    </source>
</evidence>
<feature type="compositionally biased region" description="Low complexity" evidence="8">
    <location>
        <begin position="248"/>
        <end position="267"/>
    </location>
</feature>
<keyword evidence="7" id="KW-0539">Nucleus</keyword>
<feature type="region of interest" description="Disordered" evidence="8">
    <location>
        <begin position="192"/>
        <end position="458"/>
    </location>
</feature>
<proteinExistence type="predicted"/>
<dbReference type="Pfam" id="PF00638">
    <property type="entry name" value="Ran_BP1"/>
    <property type="match status" value="1"/>
</dbReference>
<feature type="compositionally biased region" description="Low complexity" evidence="8">
    <location>
        <begin position="109"/>
        <end position="121"/>
    </location>
</feature>
<evidence type="ECO:0000256" key="3">
    <source>
        <dbReference type="ARBA" id="ARBA00022816"/>
    </source>
</evidence>
<dbReference type="GeneID" id="18822181"/>
<dbReference type="GO" id="GO:0015031">
    <property type="term" value="P:protein transport"/>
    <property type="evidence" value="ECO:0007669"/>
    <property type="project" value="UniProtKB-KW"/>
</dbReference>
<feature type="domain" description="RanBD1" evidence="9">
    <location>
        <begin position="477"/>
        <end position="594"/>
    </location>
</feature>
<evidence type="ECO:0000256" key="6">
    <source>
        <dbReference type="ARBA" id="ARBA00023132"/>
    </source>
</evidence>
<dbReference type="HOGENOM" id="CLU_027517_0_0_1"/>
<dbReference type="OMA" id="SDGMGHI"/>
<evidence type="ECO:0000313" key="10">
    <source>
        <dbReference type="EMBL" id="EKM80640.1"/>
    </source>
</evidence>
<dbReference type="InterPro" id="IPR053074">
    <property type="entry name" value="NPC_Nucleoporin"/>
</dbReference>
<evidence type="ECO:0000259" key="9">
    <source>
        <dbReference type="PROSITE" id="PS50196"/>
    </source>
</evidence>
<dbReference type="EMBL" id="JH971388">
    <property type="protein sequence ID" value="EKM80640.1"/>
    <property type="molecule type" value="Genomic_DNA"/>
</dbReference>
<keyword evidence="2" id="KW-0813">Transport</keyword>
<dbReference type="InterPro" id="IPR011993">
    <property type="entry name" value="PH-like_dom_sf"/>
</dbReference>
<dbReference type="PROSITE" id="PS50196">
    <property type="entry name" value="RANBD1"/>
    <property type="match status" value="1"/>
</dbReference>
<accession>K5XZ28</accession>
<feature type="compositionally biased region" description="Basic and acidic residues" evidence="8">
    <location>
        <begin position="320"/>
        <end position="339"/>
    </location>
</feature>
<dbReference type="GO" id="GO:0051028">
    <property type="term" value="P:mRNA transport"/>
    <property type="evidence" value="ECO:0007669"/>
    <property type="project" value="UniProtKB-KW"/>
</dbReference>
<keyword evidence="11" id="KW-1185">Reference proteome</keyword>
<gene>
    <name evidence="10" type="ORF">AGABI1DRAFT_105626</name>
</gene>
<feature type="compositionally biased region" description="Basic and acidic residues" evidence="8">
    <location>
        <begin position="1"/>
        <end position="13"/>
    </location>
</feature>
<feature type="region of interest" description="Disordered" evidence="8">
    <location>
        <begin position="109"/>
        <end position="139"/>
    </location>
</feature>
<sequence length="596" mass="62707">MKRGAEKQISKDSFEEEEEQEETPQTGFARANESVLKTRPMRGLPKRASVASLPPPATQTGVADTPRFNGFSGFGSTDSLSSSTPAATNSSLAPTSTSTAKLLASFLASSSTAPSSSSEPLVNNPVAPTQAKVSYAQKDDDIDPAELTYYTSLRGLNESLRSAAGKAIDDDPFIDLVSALEQYKSLRADIRKKYDSKAASTTSSSSTPAPVTTMPARPSGGFSFGGPRDSSSTDSKSNTPTPLATSTPGSGFTPIFPSGSSGFPFGGKPAESKIPEPKPSTSDTSSSKDSDAPVTSLPFPLFSKPSEEKSATPSFFGTKPLEDKKKPGSSDKEKPEEKPNLFTFGASSFGTSSFSTSAASGGFSFSASSAPTTSTTTAAVKTTSDAPSTSRFAGFGGFAKPPSTSTSTTPVFGFTSTLSGPSASFATTAAGSSTESASGTTGDAIPATTPTTEEAPTRHVAESFALNADNKHDQEGAGEEDEETVHSVKLKSYVLREEGDKKTWVEMGYGVLRLKKHKEKGARRVLLRSSSTGQILINFTFHSAFKPAQKAKNVTFLGYDAETKFKMYTLKTQTEQQARDLKEALDREIQAKEETE</sequence>
<protein>
    <recommendedName>
        <fullName evidence="9">RanBD1 domain-containing protein</fullName>
    </recommendedName>
</protein>
<keyword evidence="4" id="KW-0653">Protein transport</keyword>
<evidence type="ECO:0000256" key="4">
    <source>
        <dbReference type="ARBA" id="ARBA00022927"/>
    </source>
</evidence>
<comment type="subcellular location">
    <subcellularLocation>
        <location evidence="1">Nucleus</location>
        <location evidence="1">Nuclear pore complex</location>
    </subcellularLocation>
</comment>
<keyword evidence="6" id="KW-0906">Nuclear pore complex</keyword>
<keyword evidence="3" id="KW-0509">mRNA transport</keyword>
<dbReference type="AlphaFoldDB" id="K5XZ28"/>
<feature type="compositionally biased region" description="Polar residues" evidence="8">
    <location>
        <begin position="229"/>
        <end position="247"/>
    </location>
</feature>
<dbReference type="STRING" id="597362.K5XZ28"/>
<feature type="region of interest" description="Disordered" evidence="8">
    <location>
        <begin position="1"/>
        <end position="95"/>
    </location>
</feature>
<dbReference type="Gene3D" id="2.30.29.30">
    <property type="entry name" value="Pleckstrin-homology domain (PH domain)/Phosphotyrosine-binding domain (PTB)"/>
    <property type="match status" value="1"/>
</dbReference>
<dbReference type="OrthoDB" id="185618at2759"/>
<evidence type="ECO:0000256" key="5">
    <source>
        <dbReference type="ARBA" id="ARBA00023010"/>
    </source>
</evidence>
<dbReference type="InParanoid" id="K5XZ28"/>
<dbReference type="SUPFAM" id="SSF50729">
    <property type="entry name" value="PH domain-like"/>
    <property type="match status" value="1"/>
</dbReference>
<dbReference type="SMART" id="SM00160">
    <property type="entry name" value="RanBD"/>
    <property type="match status" value="1"/>
</dbReference>
<organism evidence="10 11">
    <name type="scientific">Agaricus bisporus var. burnettii (strain JB137-S8 / ATCC MYA-4627 / FGSC 10392)</name>
    <name type="common">White button mushroom</name>
    <dbReference type="NCBI Taxonomy" id="597362"/>
    <lineage>
        <taxon>Eukaryota</taxon>
        <taxon>Fungi</taxon>
        <taxon>Dikarya</taxon>
        <taxon>Basidiomycota</taxon>
        <taxon>Agaricomycotina</taxon>
        <taxon>Agaricomycetes</taxon>
        <taxon>Agaricomycetidae</taxon>
        <taxon>Agaricales</taxon>
        <taxon>Agaricineae</taxon>
        <taxon>Agaricaceae</taxon>
        <taxon>Agaricus</taxon>
    </lineage>
</organism>
<dbReference type="FunCoup" id="K5XZ28">
    <property type="interactions" value="114"/>
</dbReference>
<dbReference type="InterPro" id="IPR015007">
    <property type="entry name" value="NUP2/50/61"/>
</dbReference>